<dbReference type="AlphaFoldDB" id="A0A8H4ENE5"/>
<name>A0A8H4ENE5_GIGMA</name>
<organism evidence="1 2">
    <name type="scientific">Gigaspora margarita</name>
    <dbReference type="NCBI Taxonomy" id="4874"/>
    <lineage>
        <taxon>Eukaryota</taxon>
        <taxon>Fungi</taxon>
        <taxon>Fungi incertae sedis</taxon>
        <taxon>Mucoromycota</taxon>
        <taxon>Glomeromycotina</taxon>
        <taxon>Glomeromycetes</taxon>
        <taxon>Diversisporales</taxon>
        <taxon>Gigasporaceae</taxon>
        <taxon>Gigaspora</taxon>
    </lineage>
</organism>
<protein>
    <submittedName>
        <fullName evidence="1">Tectonin 1</fullName>
    </submittedName>
</protein>
<dbReference type="InterPro" id="IPR006624">
    <property type="entry name" value="Beta-propeller_rpt_TECPR"/>
</dbReference>
<accession>A0A8H4ENE5</accession>
<dbReference type="EMBL" id="WTPW01000317">
    <property type="protein sequence ID" value="KAF0523918.1"/>
    <property type="molecule type" value="Genomic_DNA"/>
</dbReference>
<dbReference type="Pfam" id="PF19193">
    <property type="entry name" value="Tectonin"/>
    <property type="match status" value="1"/>
</dbReference>
<gene>
    <name evidence="1" type="ORF">F8M41_015229</name>
</gene>
<sequence length="147" mass="16333">MVALAKFPLIIWKYHSGNWRQIDGAAVNVGVGTDGTVVGDKNHVWGVNRQNEIFYRTNGDVLWYLVTGDLKNVSVTADGTIYTSCASYIIGTTSTNEIYQYCRGSWFKYDGSLKYVSIIVDGIIWGVNSNDQIFTRQDGGFNGPAFK</sequence>
<evidence type="ECO:0000313" key="2">
    <source>
        <dbReference type="Proteomes" id="UP000439903"/>
    </source>
</evidence>
<evidence type="ECO:0000313" key="1">
    <source>
        <dbReference type="EMBL" id="KAF0523918.1"/>
    </source>
</evidence>
<reference evidence="1 2" key="1">
    <citation type="journal article" date="2019" name="Environ. Microbiol.">
        <title>At the nexus of three kingdoms: the genome of the mycorrhizal fungus Gigaspora margarita provides insights into plant, endobacterial and fungal interactions.</title>
        <authorList>
            <person name="Venice F."/>
            <person name="Ghignone S."/>
            <person name="Salvioli di Fossalunga A."/>
            <person name="Amselem J."/>
            <person name="Novero M."/>
            <person name="Xianan X."/>
            <person name="Sedzielewska Toro K."/>
            <person name="Morin E."/>
            <person name="Lipzen A."/>
            <person name="Grigoriev I.V."/>
            <person name="Henrissat B."/>
            <person name="Martin F.M."/>
            <person name="Bonfante P."/>
        </authorList>
    </citation>
    <scope>NUCLEOTIDE SEQUENCE [LARGE SCALE GENOMIC DNA]</scope>
    <source>
        <strain evidence="1 2">BEG34</strain>
    </source>
</reference>
<dbReference type="Proteomes" id="UP000439903">
    <property type="component" value="Unassembled WGS sequence"/>
</dbReference>
<comment type="caution">
    <text evidence="1">The sequence shown here is derived from an EMBL/GenBank/DDBJ whole genome shotgun (WGS) entry which is preliminary data.</text>
</comment>
<dbReference type="SMART" id="SM00706">
    <property type="entry name" value="TECPR"/>
    <property type="match status" value="2"/>
</dbReference>
<proteinExistence type="predicted"/>
<dbReference type="OrthoDB" id="166585at2759"/>
<keyword evidence="2" id="KW-1185">Reference proteome</keyword>